<gene>
    <name evidence="1" type="ORF">RB653_001598</name>
</gene>
<dbReference type="AlphaFoldDB" id="A0AAN7U4B6"/>
<name>A0AAN7U4B6_9MYCE</name>
<proteinExistence type="predicted"/>
<keyword evidence="2" id="KW-1185">Reference proteome</keyword>
<reference evidence="1 2" key="1">
    <citation type="submission" date="2023-11" db="EMBL/GenBank/DDBJ databases">
        <title>Dfirmibasis_genome.</title>
        <authorList>
            <person name="Edelbroek B."/>
            <person name="Kjellin J."/>
            <person name="Jerlstrom-Hultqvist J."/>
            <person name="Soderbom F."/>
        </authorList>
    </citation>
    <scope>NUCLEOTIDE SEQUENCE [LARGE SCALE GENOMIC DNA]</scope>
    <source>
        <strain evidence="1 2">TNS-C-14</strain>
    </source>
</reference>
<sequence length="123" mass="13114">MMRLSNLGIRIFKDYLAPVELKIGSCQSACESVIKISQVTCSTSKFTFNQYGNDDAKCAAKSTSLNKFTCADGTSKVPIGETTYSVVCVPDKTNSSESDSSDSSRVGASFALFALGLIPFLSL</sequence>
<evidence type="ECO:0000313" key="2">
    <source>
        <dbReference type="Proteomes" id="UP001344447"/>
    </source>
</evidence>
<comment type="caution">
    <text evidence="1">The sequence shown here is derived from an EMBL/GenBank/DDBJ whole genome shotgun (WGS) entry which is preliminary data.</text>
</comment>
<organism evidence="1 2">
    <name type="scientific">Dictyostelium firmibasis</name>
    <dbReference type="NCBI Taxonomy" id="79012"/>
    <lineage>
        <taxon>Eukaryota</taxon>
        <taxon>Amoebozoa</taxon>
        <taxon>Evosea</taxon>
        <taxon>Eumycetozoa</taxon>
        <taxon>Dictyostelia</taxon>
        <taxon>Dictyosteliales</taxon>
        <taxon>Dictyosteliaceae</taxon>
        <taxon>Dictyostelium</taxon>
    </lineage>
</organism>
<protein>
    <submittedName>
        <fullName evidence="1">Uncharacterized protein</fullName>
    </submittedName>
</protein>
<dbReference type="EMBL" id="JAVFKY010000002">
    <property type="protein sequence ID" value="KAK5581562.1"/>
    <property type="molecule type" value="Genomic_DNA"/>
</dbReference>
<accession>A0AAN7U4B6</accession>
<dbReference type="Proteomes" id="UP001344447">
    <property type="component" value="Unassembled WGS sequence"/>
</dbReference>
<evidence type="ECO:0000313" key="1">
    <source>
        <dbReference type="EMBL" id="KAK5581562.1"/>
    </source>
</evidence>